<gene>
    <name evidence="2" type="ORF">EGYM00392_LOCUS52374</name>
</gene>
<evidence type="ECO:0000256" key="1">
    <source>
        <dbReference type="SAM" id="MobiDB-lite"/>
    </source>
</evidence>
<protein>
    <submittedName>
        <fullName evidence="2">Uncharacterized protein</fullName>
    </submittedName>
</protein>
<proteinExistence type="predicted"/>
<reference evidence="2" key="1">
    <citation type="submission" date="2021-01" db="EMBL/GenBank/DDBJ databases">
        <authorList>
            <person name="Corre E."/>
            <person name="Pelletier E."/>
            <person name="Niang G."/>
            <person name="Scheremetjew M."/>
            <person name="Finn R."/>
            <person name="Kale V."/>
            <person name="Holt S."/>
            <person name="Cochrane G."/>
            <person name="Meng A."/>
            <person name="Brown T."/>
            <person name="Cohen L."/>
        </authorList>
    </citation>
    <scope>NUCLEOTIDE SEQUENCE</scope>
    <source>
        <strain evidence="2">NIES-381</strain>
    </source>
</reference>
<dbReference type="AlphaFoldDB" id="A0A7S1NUH2"/>
<dbReference type="EMBL" id="HBGA01143243">
    <property type="protein sequence ID" value="CAD9041199.1"/>
    <property type="molecule type" value="Transcribed_RNA"/>
</dbReference>
<organism evidence="2">
    <name type="scientific">Eutreptiella gymnastica</name>
    <dbReference type="NCBI Taxonomy" id="73025"/>
    <lineage>
        <taxon>Eukaryota</taxon>
        <taxon>Discoba</taxon>
        <taxon>Euglenozoa</taxon>
        <taxon>Euglenida</taxon>
        <taxon>Spirocuta</taxon>
        <taxon>Euglenophyceae</taxon>
        <taxon>Eutreptiales</taxon>
        <taxon>Eutreptiaceae</taxon>
        <taxon>Eutreptiella</taxon>
    </lineage>
</organism>
<sequence length="117" mass="13069">MRGDWNMQTGIDEGMQRRGSCSKDRRQSSVVGHPWERTQGLNLTPPEKGQGDPRTDPKMFRSGDHQAEMAEAAQTCKPGPRVELGVQWYRVGGLFHKFRSTSWFTQGMDWSGGGGGQ</sequence>
<feature type="region of interest" description="Disordered" evidence="1">
    <location>
        <begin position="1"/>
        <end position="60"/>
    </location>
</feature>
<accession>A0A7S1NUH2</accession>
<evidence type="ECO:0000313" key="2">
    <source>
        <dbReference type="EMBL" id="CAD9041199.1"/>
    </source>
</evidence>
<feature type="compositionally biased region" description="Basic and acidic residues" evidence="1">
    <location>
        <begin position="49"/>
        <end position="60"/>
    </location>
</feature>
<name>A0A7S1NUH2_9EUGL</name>